<accession>A0A7W7YKC2</accession>
<protein>
    <recommendedName>
        <fullName evidence="4">Glycosyl hydrolases family 32 N-terminal domain-containing protein</fullName>
    </recommendedName>
</protein>
<dbReference type="Gene3D" id="2.115.10.20">
    <property type="entry name" value="Glycosyl hydrolase domain, family 43"/>
    <property type="match status" value="1"/>
</dbReference>
<reference evidence="2 3" key="1">
    <citation type="submission" date="2020-08" db="EMBL/GenBank/DDBJ databases">
        <title>Genomic Encyclopedia of Type Strains, Phase IV (KMG-IV): sequencing the most valuable type-strain genomes for metagenomic binning, comparative biology and taxonomic classification.</title>
        <authorList>
            <person name="Goeker M."/>
        </authorList>
    </citation>
    <scope>NUCLEOTIDE SEQUENCE [LARGE SCALE GENOMIC DNA]</scope>
    <source>
        <strain evidence="2 3">DSM 12251</strain>
    </source>
</reference>
<feature type="chain" id="PRO_5030774398" description="Glycosyl hydrolases family 32 N-terminal domain-containing protein" evidence="1">
    <location>
        <begin position="31"/>
        <end position="536"/>
    </location>
</feature>
<keyword evidence="1" id="KW-0732">Signal</keyword>
<gene>
    <name evidence="2" type="ORF">HNQ64_001836</name>
</gene>
<dbReference type="EMBL" id="JACHIF010000003">
    <property type="protein sequence ID" value="MBB5037587.1"/>
    <property type="molecule type" value="Genomic_DNA"/>
</dbReference>
<keyword evidence="3" id="KW-1185">Reference proteome</keyword>
<organism evidence="2 3">
    <name type="scientific">Prosthecobacter dejongeii</name>
    <dbReference type="NCBI Taxonomy" id="48465"/>
    <lineage>
        <taxon>Bacteria</taxon>
        <taxon>Pseudomonadati</taxon>
        <taxon>Verrucomicrobiota</taxon>
        <taxon>Verrucomicrobiia</taxon>
        <taxon>Verrucomicrobiales</taxon>
        <taxon>Verrucomicrobiaceae</taxon>
        <taxon>Prosthecobacter</taxon>
    </lineage>
</organism>
<evidence type="ECO:0008006" key="4">
    <source>
        <dbReference type="Google" id="ProtNLM"/>
    </source>
</evidence>
<evidence type="ECO:0000256" key="1">
    <source>
        <dbReference type="SAM" id="SignalP"/>
    </source>
</evidence>
<comment type="caution">
    <text evidence="2">The sequence shown here is derived from an EMBL/GenBank/DDBJ whole genome shotgun (WGS) entry which is preliminary data.</text>
</comment>
<sequence length="536" mass="60275">MNMFDPFFHTAHVSRMVLALGFLTSCPLLAEDYFDETQVTTLFAFDHVSIPHAQNLRLEMRVPKKHPNNPVLRRGAPGTPDAKGVQFYGSVLRENGKFRLWYVAFDDDQKNKLSSARWRAAYAESDDGVNWVKPNLGLVTYAGNKNNNLIRTEPYPLGFVNVKVLADPEDPDPARRYKISTHVYFRQERRLGTLAPFVSADGLTWKMEQPVTTQKAELPTKNLVLPPIHFEPAGGLYKWQGQFYASGQNSMDATRPYHGRVARAYRSPDFRQWSQTSSVSFTRHSQHTLLGPGRSREGEQTHEGISVWNRGHVLLGISGIWHGAADWKDVTIDLGFVLSNDGIHFREPAHEWTFIRRGADGEWDQGGVIQGQGFENVGDQTYLYYGAWDPRHWEEEPLRGGVGIALLPRDRFGDLVVEEAGKGPGDYQLPEITSEFITMPLGVTVGQAQHFYMNADGLGPEARLKVELLDAQEHPLPHYSGVNAAVVSHSGYQVPIQWNGQNAIVGLPDHVRVRVVFEGAKNTHIRFSALYVKPVK</sequence>
<name>A0A7W7YKC2_9BACT</name>
<proteinExistence type="predicted"/>
<dbReference type="SUPFAM" id="SSF75005">
    <property type="entry name" value="Arabinanase/levansucrase/invertase"/>
    <property type="match status" value="2"/>
</dbReference>
<dbReference type="AlphaFoldDB" id="A0A7W7YKC2"/>
<dbReference type="InterPro" id="IPR023296">
    <property type="entry name" value="Glyco_hydro_beta-prop_sf"/>
</dbReference>
<evidence type="ECO:0000313" key="2">
    <source>
        <dbReference type="EMBL" id="MBB5037587.1"/>
    </source>
</evidence>
<dbReference type="Proteomes" id="UP000534294">
    <property type="component" value="Unassembled WGS sequence"/>
</dbReference>
<evidence type="ECO:0000313" key="3">
    <source>
        <dbReference type="Proteomes" id="UP000534294"/>
    </source>
</evidence>
<feature type="signal peptide" evidence="1">
    <location>
        <begin position="1"/>
        <end position="30"/>
    </location>
</feature>